<feature type="compositionally biased region" description="Pro residues" evidence="1">
    <location>
        <begin position="146"/>
        <end position="179"/>
    </location>
</feature>
<reference evidence="3" key="1">
    <citation type="journal article" date="2015" name="Nature">
        <title>Complex archaea that bridge the gap between prokaryotes and eukaryotes.</title>
        <authorList>
            <person name="Spang A."/>
            <person name="Saw J.H."/>
            <person name="Jorgensen S.L."/>
            <person name="Zaremba-Niedzwiedzka K."/>
            <person name="Martijn J."/>
            <person name="Lind A.E."/>
            <person name="van Eijk R."/>
            <person name="Schleper C."/>
            <person name="Guy L."/>
            <person name="Ettema T.J."/>
        </authorList>
    </citation>
    <scope>NUCLEOTIDE SEQUENCE</scope>
</reference>
<protein>
    <submittedName>
        <fullName evidence="3">Uncharacterized protein</fullName>
    </submittedName>
</protein>
<feature type="transmembrane region" description="Helical" evidence="2">
    <location>
        <begin position="197"/>
        <end position="219"/>
    </location>
</feature>
<dbReference type="AlphaFoldDB" id="A0A0F9BPW3"/>
<organism evidence="3">
    <name type="scientific">marine sediment metagenome</name>
    <dbReference type="NCBI Taxonomy" id="412755"/>
    <lineage>
        <taxon>unclassified sequences</taxon>
        <taxon>metagenomes</taxon>
        <taxon>ecological metagenomes</taxon>
    </lineage>
</organism>
<sequence length="252" mass="26812">MKKVLALFIMIATVLVFATIGAVPSQVAYHCVAPSDLSFKTDDGGSYQAPSGYVIQSIFVKAGTDCIPLPNACYDITSGGIGFSFVEVVDLGGAGCHDISHIEGFLVAESTPTNTPDPTPTDTSEPPTPTPTDTPEEPTPTNTPDDPTPTPTNTPEEPTPTPTDEPTFTPTPPDHPPTGPNDSYIDRWVNEWIDDPVIVGGFIFIGLMLVATCRIAFFAGVRQARQEREAPNGEGEMAPVQMVPIERPVSKS</sequence>
<feature type="compositionally biased region" description="Low complexity" evidence="1">
    <location>
        <begin position="111"/>
        <end position="125"/>
    </location>
</feature>
<dbReference type="PRINTS" id="PR01217">
    <property type="entry name" value="PRICHEXTENSN"/>
</dbReference>
<feature type="region of interest" description="Disordered" evidence="1">
    <location>
        <begin position="229"/>
        <end position="252"/>
    </location>
</feature>
<keyword evidence="2" id="KW-0472">Membrane</keyword>
<dbReference type="EMBL" id="LAZR01039880">
    <property type="protein sequence ID" value="KKL15897.1"/>
    <property type="molecule type" value="Genomic_DNA"/>
</dbReference>
<gene>
    <name evidence="3" type="ORF">LCGC14_2500990</name>
</gene>
<proteinExistence type="predicted"/>
<keyword evidence="2" id="KW-1133">Transmembrane helix</keyword>
<evidence type="ECO:0000313" key="3">
    <source>
        <dbReference type="EMBL" id="KKL15897.1"/>
    </source>
</evidence>
<evidence type="ECO:0000256" key="1">
    <source>
        <dbReference type="SAM" id="MobiDB-lite"/>
    </source>
</evidence>
<keyword evidence="2" id="KW-0812">Transmembrane</keyword>
<accession>A0A0F9BPW3</accession>
<name>A0A0F9BPW3_9ZZZZ</name>
<evidence type="ECO:0000256" key="2">
    <source>
        <dbReference type="SAM" id="Phobius"/>
    </source>
</evidence>
<comment type="caution">
    <text evidence="3">The sequence shown here is derived from an EMBL/GenBank/DDBJ whole genome shotgun (WGS) entry which is preliminary data.</text>
</comment>
<feature type="region of interest" description="Disordered" evidence="1">
    <location>
        <begin position="109"/>
        <end position="182"/>
    </location>
</feature>